<dbReference type="AlphaFoldDB" id="H8L3W0"/>
<keyword evidence="1" id="KW-0812">Transmembrane</keyword>
<keyword evidence="1" id="KW-1133">Transmembrane helix</keyword>
<feature type="transmembrane region" description="Helical" evidence="1">
    <location>
        <begin position="117"/>
        <end position="142"/>
    </location>
</feature>
<keyword evidence="1" id="KW-0472">Membrane</keyword>
<protein>
    <submittedName>
        <fullName evidence="2">Uncharacterized protein</fullName>
    </submittedName>
</protein>
<name>H8L3W0_FRAAD</name>
<feature type="transmembrane region" description="Helical" evidence="1">
    <location>
        <begin position="78"/>
        <end position="97"/>
    </location>
</feature>
<feature type="transmembrane region" description="Helical" evidence="1">
    <location>
        <begin position="5"/>
        <end position="25"/>
    </location>
</feature>
<dbReference type="eggNOG" id="ENOG5030T5J">
    <property type="taxonomic scope" value="Bacteria"/>
</dbReference>
<proteinExistence type="predicted"/>
<organism evidence="2 3">
    <name type="scientific">Frateuria aurantia (strain ATCC 33424 / DSM 6220 / KCTC 2777 / LMG 1558 / NBRC 3245 / NCIMB 13370)</name>
    <name type="common">Acetobacter aurantius</name>
    <dbReference type="NCBI Taxonomy" id="767434"/>
    <lineage>
        <taxon>Bacteria</taxon>
        <taxon>Pseudomonadati</taxon>
        <taxon>Pseudomonadota</taxon>
        <taxon>Gammaproteobacteria</taxon>
        <taxon>Lysobacterales</taxon>
        <taxon>Rhodanobacteraceae</taxon>
        <taxon>Frateuria</taxon>
    </lineage>
</organism>
<keyword evidence="3" id="KW-1185">Reference proteome</keyword>
<feature type="transmembrane region" description="Helical" evidence="1">
    <location>
        <begin position="37"/>
        <end position="58"/>
    </location>
</feature>
<evidence type="ECO:0000256" key="1">
    <source>
        <dbReference type="SAM" id="Phobius"/>
    </source>
</evidence>
<reference evidence="2" key="1">
    <citation type="submission" date="2012-02" db="EMBL/GenBank/DDBJ databases">
        <title>The complete genome of Frateuria aurantia DSM 6220.</title>
        <authorList>
            <consortium name="US DOE Joint Genome Institute (JGI-PGF)"/>
            <person name="Lucas S."/>
            <person name="Copeland A."/>
            <person name="Lapidus A."/>
            <person name="Glavina del Rio T."/>
            <person name="Dalin E."/>
            <person name="Tice H."/>
            <person name="Bruce D."/>
            <person name="Goodwin L."/>
            <person name="Pitluck S."/>
            <person name="Peters L."/>
            <person name="Ovchinnikova G."/>
            <person name="Teshima H."/>
            <person name="Kyrpides N."/>
            <person name="Mavromatis K."/>
            <person name="Ivanova N."/>
            <person name="Brettin T."/>
            <person name="Detter J.C."/>
            <person name="Han C."/>
            <person name="Larimer F."/>
            <person name="Land M."/>
            <person name="Hauser L."/>
            <person name="Markowitz V."/>
            <person name="Cheng J.-F."/>
            <person name="Hugenholtz P."/>
            <person name="Woyke T."/>
            <person name="Wu D."/>
            <person name="Brambilla E."/>
            <person name="Klenk H.-P."/>
            <person name="Eisen J.A."/>
        </authorList>
    </citation>
    <scope>NUCLEOTIDE SEQUENCE</scope>
    <source>
        <strain evidence="2">DSM 6220</strain>
    </source>
</reference>
<dbReference type="Proteomes" id="UP000005234">
    <property type="component" value="Chromosome"/>
</dbReference>
<dbReference type="OrthoDB" id="5959147at2"/>
<dbReference type="HOGENOM" id="CLU_1793425_0_0_6"/>
<evidence type="ECO:0000313" key="2">
    <source>
        <dbReference type="EMBL" id="AFC84915.1"/>
    </source>
</evidence>
<gene>
    <name evidence="2" type="ordered locus">Fraau_0428</name>
</gene>
<dbReference type="STRING" id="767434.Fraau_0428"/>
<sequence>MRDVLFRLIGILEIAGGLYGLTAMLRRLLPLGTTQDAVFAIIGLLIFSFVLVAGVLLVENRPRGVICSQIAQLLQLPLLATPMFSYALHCGGYVNIYATLLHAPRLGYDWHLGSQGFVFAIAGPAVSRIGINLLALASWLALRLR</sequence>
<dbReference type="EMBL" id="CP003350">
    <property type="protein sequence ID" value="AFC84915.1"/>
    <property type="molecule type" value="Genomic_DNA"/>
</dbReference>
<accession>H8L3W0</accession>
<dbReference type="RefSeq" id="WP_014401921.1">
    <property type="nucleotide sequence ID" value="NC_017033.1"/>
</dbReference>
<evidence type="ECO:0000313" key="3">
    <source>
        <dbReference type="Proteomes" id="UP000005234"/>
    </source>
</evidence>
<dbReference type="KEGG" id="fau:Fraau_0428"/>